<feature type="region of interest" description="Disordered" evidence="1">
    <location>
        <begin position="46"/>
        <end position="70"/>
    </location>
</feature>
<sequence>MAKTNSQSVEPNIADLANGWLKSYGLDYKLEQETLNSEIDKALTEYHSKSGGSGGNRPDAKLLLRDPKTQ</sequence>
<dbReference type="RefSeq" id="WP_003772382.1">
    <property type="nucleotide sequence ID" value="NZ_CP007726.1"/>
</dbReference>
<reference evidence="2 3" key="1">
    <citation type="submission" date="2010-02" db="EMBL/GenBank/DDBJ databases">
        <authorList>
            <person name="Weinstock G."/>
            <person name="Sodergren E."/>
            <person name="Clifton S."/>
            <person name="Fulton L."/>
            <person name="Fulton B."/>
            <person name="Courtney L."/>
            <person name="Fronick C."/>
            <person name="Harrison M."/>
            <person name="Strong C."/>
            <person name="Farmer C."/>
            <person name="Delahaunty K."/>
            <person name="Markovic C."/>
            <person name="Hall O."/>
            <person name="Minx P."/>
            <person name="Tomlinson C."/>
            <person name="Mitreva M."/>
            <person name="Nelson J."/>
            <person name="Hou S."/>
            <person name="Wollam A."/>
            <person name="Pepin K.H."/>
            <person name="Johnson M."/>
            <person name="Bhonagiri V."/>
            <person name="Zhang X."/>
            <person name="Suruliraj S."/>
            <person name="Warren W."/>
            <person name="Chinwalla A."/>
            <person name="Mardis E.R."/>
            <person name="Wilson R.K."/>
        </authorList>
    </citation>
    <scope>NUCLEOTIDE SEQUENCE [LARGE SCALE GENOMIC DNA]</scope>
    <source>
        <strain evidence="2 3">ATCC 29315</strain>
    </source>
</reference>
<gene>
    <name evidence="2" type="ORF">NEIELOOT_01626</name>
</gene>
<protein>
    <submittedName>
        <fullName evidence="2">Uncharacterized protein</fullName>
    </submittedName>
</protein>
<evidence type="ECO:0000256" key="1">
    <source>
        <dbReference type="SAM" id="MobiDB-lite"/>
    </source>
</evidence>
<dbReference type="AlphaFoldDB" id="D4DRD3"/>
<organism evidence="2 3">
    <name type="scientific">Neisseria elongata subsp. glycolytica ATCC 29315</name>
    <dbReference type="NCBI Taxonomy" id="546263"/>
    <lineage>
        <taxon>Bacteria</taxon>
        <taxon>Pseudomonadati</taxon>
        <taxon>Pseudomonadota</taxon>
        <taxon>Betaproteobacteria</taxon>
        <taxon>Neisseriales</taxon>
        <taxon>Neisseriaceae</taxon>
        <taxon>Neisseria</taxon>
    </lineage>
</organism>
<dbReference type="EMBL" id="ADBF01000043">
    <property type="protein sequence ID" value="EFE49535.1"/>
    <property type="molecule type" value="Genomic_DNA"/>
</dbReference>
<proteinExistence type="predicted"/>
<dbReference type="Proteomes" id="UP000005536">
    <property type="component" value="Unassembled WGS sequence"/>
</dbReference>
<accession>D4DRD3</accession>
<comment type="caution">
    <text evidence="2">The sequence shown here is derived from an EMBL/GenBank/DDBJ whole genome shotgun (WGS) entry which is preliminary data.</text>
</comment>
<evidence type="ECO:0000313" key="2">
    <source>
        <dbReference type="EMBL" id="EFE49535.1"/>
    </source>
</evidence>
<name>D4DRD3_NEIEG</name>
<feature type="compositionally biased region" description="Basic and acidic residues" evidence="1">
    <location>
        <begin position="58"/>
        <end position="70"/>
    </location>
</feature>
<evidence type="ECO:0000313" key="3">
    <source>
        <dbReference type="Proteomes" id="UP000005536"/>
    </source>
</evidence>